<comment type="caution">
    <text evidence="5">The sequence shown here is derived from an EMBL/GenBank/DDBJ whole genome shotgun (WGS) entry which is preliminary data.</text>
</comment>
<dbReference type="GO" id="GO:0016757">
    <property type="term" value="F:glycosyltransferase activity"/>
    <property type="evidence" value="ECO:0007669"/>
    <property type="project" value="UniProtKB-KW"/>
</dbReference>
<reference evidence="6" key="3">
    <citation type="journal article" date="2022" name="bioRxiv">
        <title>A global pangenome for the wheat fungal pathogen Pyrenophora tritici-repentis and prediction of effector protein structural homology.</title>
        <authorList>
            <person name="Moolhuijzen P."/>
            <person name="See P.T."/>
            <person name="Shi G."/>
            <person name="Powell H.R."/>
            <person name="Cockram J."/>
            <person name="Jorgensen L.N."/>
            <person name="Benslimane H."/>
            <person name="Strelkov S.E."/>
            <person name="Turner J."/>
            <person name="Liu Z."/>
            <person name="Moffat C.S."/>
        </authorList>
    </citation>
    <scope>NUCLEOTIDE SEQUENCE</scope>
    <source>
        <strain evidence="6">86-124</strain>
    </source>
</reference>
<evidence type="ECO:0000313" key="5">
    <source>
        <dbReference type="EMBL" id="KAF7565849.1"/>
    </source>
</evidence>
<evidence type="ECO:0000256" key="3">
    <source>
        <dbReference type="ARBA" id="ARBA00022679"/>
    </source>
</evidence>
<dbReference type="Gene3D" id="3.90.550.10">
    <property type="entry name" value="Spore Coat Polysaccharide Biosynthesis Protein SpsA, Chain A"/>
    <property type="match status" value="1"/>
</dbReference>
<evidence type="ECO:0000256" key="4">
    <source>
        <dbReference type="SAM" id="Phobius"/>
    </source>
</evidence>
<evidence type="ECO:0000256" key="2">
    <source>
        <dbReference type="ARBA" id="ARBA00022676"/>
    </source>
</evidence>
<dbReference type="EMBL" id="NRDI02000019">
    <property type="protein sequence ID" value="KAI1509747.1"/>
    <property type="molecule type" value="Genomic_DNA"/>
</dbReference>
<dbReference type="AlphaFoldDB" id="A0A2W1FKT5"/>
<keyword evidence="3 6" id="KW-0808">Transferase</keyword>
<sequence length="366" mass="42199">MMLPIVGGRSPLFALSVSAGFVLVFVFAFMTWQSPPRYTFTRGSPNTNIAAANAQSDVSISEVIRLLYQNIKLSPTAPFIREANGTHITLPPNPRYTKTMGSDVLVLDLETRPLASTTAYKMGAYDWRNIDHVTGGIFNHYTYALVHGYDYKLVQAHEFEDRHATWIKPSALANHIKNYKFIVFLDADAAFRFLDVPLEWMLNYWDIKPHHALTMALDPWSAKEPQYNSDRFNRTYTNTGFMIVQNNEHVMPILKAWHECPDDTRYANCSQWKQPRFHEQSAFGEYIRYDYEQYIKELPCAEANGFPGVEVSNCQGKFIRHYWFEKTNVKLDFRENIMQALTLPIQKVFADNIGGVIAEQKENIIQ</sequence>
<evidence type="ECO:0000313" key="6">
    <source>
        <dbReference type="EMBL" id="KAI1509747.1"/>
    </source>
</evidence>
<feature type="transmembrane region" description="Helical" evidence="4">
    <location>
        <begin position="12"/>
        <end position="32"/>
    </location>
</feature>
<dbReference type="PANTHER" id="PTHR31306">
    <property type="entry name" value="ALPHA-1,6-MANNOSYLTRANSFERASE MNN11-RELATED"/>
    <property type="match status" value="1"/>
</dbReference>
<keyword evidence="2" id="KW-0328">Glycosyltransferase</keyword>
<gene>
    <name evidence="6" type="ORF">Ptr86124_011333</name>
    <name evidence="5" type="ORF">PtrM4_052830</name>
</gene>
<dbReference type="Proteomes" id="UP000245464">
    <property type="component" value="Chromosome 10"/>
</dbReference>
<reference evidence="6" key="2">
    <citation type="submission" date="2021-05" db="EMBL/GenBank/DDBJ databases">
        <authorList>
            <person name="Moolhuijzen P.M."/>
            <person name="Moffat C.S."/>
        </authorList>
    </citation>
    <scope>NUCLEOTIDE SEQUENCE</scope>
    <source>
        <strain evidence="6">86-124</strain>
    </source>
</reference>
<evidence type="ECO:0000256" key="1">
    <source>
        <dbReference type="ARBA" id="ARBA00005664"/>
    </source>
</evidence>
<evidence type="ECO:0000313" key="7">
    <source>
        <dbReference type="Proteomes" id="UP000245464"/>
    </source>
</evidence>
<keyword evidence="4" id="KW-1133">Transmembrane helix</keyword>
<keyword evidence="4" id="KW-0812">Transmembrane</keyword>
<dbReference type="OrthoDB" id="3763672at2759"/>
<dbReference type="EMBL" id="NQIK02000010">
    <property type="protein sequence ID" value="KAF7565849.1"/>
    <property type="molecule type" value="Genomic_DNA"/>
</dbReference>
<dbReference type="InterPro" id="IPR029044">
    <property type="entry name" value="Nucleotide-diphossugar_trans"/>
</dbReference>
<dbReference type="GO" id="GO:0006487">
    <property type="term" value="P:protein N-linked glycosylation"/>
    <property type="evidence" value="ECO:0007669"/>
    <property type="project" value="TreeGrafter"/>
</dbReference>
<reference evidence="5" key="1">
    <citation type="journal article" date="2018" name="BMC Genomics">
        <title>Comparative genomics of the wheat fungal pathogen Pyrenophora tritici-repentis reveals chromosomal variations and genome plasticity.</title>
        <authorList>
            <person name="Moolhuijzen P."/>
            <person name="See P.T."/>
            <person name="Hane J.K."/>
            <person name="Shi G."/>
            <person name="Liu Z."/>
            <person name="Oliver R.P."/>
            <person name="Moffat C.S."/>
        </authorList>
    </citation>
    <scope>NUCLEOTIDE SEQUENCE [LARGE SCALE GENOMIC DNA]</scope>
    <source>
        <strain evidence="5">M4</strain>
    </source>
</reference>
<keyword evidence="8" id="KW-1185">Reference proteome</keyword>
<reference evidence="8" key="4">
    <citation type="journal article" date="2022" name="Microb. Genom.">
        <title>A global pangenome for the wheat fungal pathogen Pyrenophora tritici-repentis and prediction of effector protein structural homology.</title>
        <authorList>
            <person name="Moolhuijzen P.M."/>
            <person name="See P.T."/>
            <person name="Shi G."/>
            <person name="Powell H.R."/>
            <person name="Cockram J."/>
            <person name="Jorgensen L.N."/>
            <person name="Benslimane H."/>
            <person name="Strelkov S.E."/>
            <person name="Turner J."/>
            <person name="Liu Z."/>
            <person name="Moffat C.S."/>
        </authorList>
    </citation>
    <scope>NUCLEOTIDE SEQUENCE [LARGE SCALE GENOMIC DNA]</scope>
</reference>
<dbReference type="OMA" id="VMAKDPW"/>
<proteinExistence type="inferred from homology"/>
<accession>A0A2W1FKT5</accession>
<protein>
    <submittedName>
        <fullName evidence="6">Galactosyl transferase</fullName>
    </submittedName>
</protein>
<name>A0A2W1FKT5_9PLEO</name>
<dbReference type="GO" id="GO:0000139">
    <property type="term" value="C:Golgi membrane"/>
    <property type="evidence" value="ECO:0007669"/>
    <property type="project" value="TreeGrafter"/>
</dbReference>
<dbReference type="SUPFAM" id="SSF53448">
    <property type="entry name" value="Nucleotide-diphospho-sugar transferases"/>
    <property type="match status" value="1"/>
</dbReference>
<dbReference type="PANTHER" id="PTHR31306:SF3">
    <property type="entry name" value="NUCLEOTIDE-DIPHOSPHO-SUGAR TRANSFERASE DOMAIN-CONTAINING PROTEIN"/>
    <property type="match status" value="1"/>
</dbReference>
<dbReference type="InterPro" id="IPR008630">
    <property type="entry name" value="Glyco_trans_34"/>
</dbReference>
<comment type="similarity">
    <text evidence="1">Belongs to the glycosyltransferase 34 family.</text>
</comment>
<evidence type="ECO:0000313" key="8">
    <source>
        <dbReference type="Proteomes" id="UP000249757"/>
    </source>
</evidence>
<dbReference type="Proteomes" id="UP000249757">
    <property type="component" value="Unassembled WGS sequence"/>
</dbReference>
<organism evidence="5 7">
    <name type="scientific">Pyrenophora tritici-repentis</name>
    <dbReference type="NCBI Taxonomy" id="45151"/>
    <lineage>
        <taxon>Eukaryota</taxon>
        <taxon>Fungi</taxon>
        <taxon>Dikarya</taxon>
        <taxon>Ascomycota</taxon>
        <taxon>Pezizomycotina</taxon>
        <taxon>Dothideomycetes</taxon>
        <taxon>Pleosporomycetidae</taxon>
        <taxon>Pleosporales</taxon>
        <taxon>Pleosporineae</taxon>
        <taxon>Pleosporaceae</taxon>
        <taxon>Pyrenophora</taxon>
    </lineage>
</organism>
<keyword evidence="4" id="KW-0472">Membrane</keyword>